<evidence type="ECO:0000256" key="16">
    <source>
        <dbReference type="PROSITE-ProRule" id="PRU00560"/>
    </source>
</evidence>
<keyword evidence="4 15" id="KW-0227">DNA damage</keyword>
<dbReference type="GO" id="GO:0000724">
    <property type="term" value="P:double-strand break repair via homologous recombination"/>
    <property type="evidence" value="ECO:0007669"/>
    <property type="project" value="UniProtKB-UniRule"/>
</dbReference>
<keyword evidence="12 15" id="KW-0413">Isomerase</keyword>
<dbReference type="RefSeq" id="WP_145768884.1">
    <property type="nucleotide sequence ID" value="NZ_LR778301.1"/>
</dbReference>
<dbReference type="Proteomes" id="UP000515733">
    <property type="component" value="Chromosome"/>
</dbReference>
<dbReference type="EMBL" id="LR778301">
    <property type="protein sequence ID" value="CAB1368839.1"/>
    <property type="molecule type" value="Genomic_DNA"/>
</dbReference>
<dbReference type="SUPFAM" id="SSF52980">
    <property type="entry name" value="Restriction endonuclease-like"/>
    <property type="match status" value="1"/>
</dbReference>
<evidence type="ECO:0000256" key="6">
    <source>
        <dbReference type="ARBA" id="ARBA00022806"/>
    </source>
</evidence>
<protein>
    <recommendedName>
        <fullName evidence="15">RecBCD enzyme subunit RecB</fullName>
        <ecNumber evidence="15">3.1.11.5</ecNumber>
        <ecNumber evidence="15">5.6.2.4</ecNumber>
    </recommendedName>
    <alternativeName>
        <fullName evidence="15">DNA 3'-5' helicase subunit RecB</fullName>
    </alternativeName>
    <alternativeName>
        <fullName evidence="15">Exonuclease V subunit RecB</fullName>
        <shortName evidence="15">ExoV subunit RecB</shortName>
    </alternativeName>
    <alternativeName>
        <fullName evidence="15">Helicase/nuclease RecBCD subunit RecB</fullName>
    </alternativeName>
</protein>
<evidence type="ECO:0000256" key="11">
    <source>
        <dbReference type="ARBA" id="ARBA00023204"/>
    </source>
</evidence>
<dbReference type="PANTHER" id="PTHR11070">
    <property type="entry name" value="UVRD / RECB / PCRA DNA HELICASE FAMILY MEMBER"/>
    <property type="match status" value="1"/>
</dbReference>
<sequence>MNIRPLHPAIVPLAGFQAIEASAGTGKTWSIAALYLRLVLEQALPVERILVVTYTKAATAELRRRIRERLVEARSAFQARKADFPLPQGEGQGEGGVVGDPVLSALLTAIEPDRAVALLTLAIESFDLAAVHTIHGFCQRALAERAFESGQPFDAELMADEAVLLREAARDFWRRELDGADPAWSGWLLGRLPGPEALLTALRPHLGKPYLDHLPPPPWDADAAATLVRHFAAVGEAWRARGGEIVARLSQWPKLSQTSYKPAQIAQNAAKLDAWFAGAVDDPPLKSLELFTPEKLAKGTTKGGTPPEDPLFLELEALRDAVLAVEQAHERRLGELLLRALQGCETLLAERKASLNRLSFDDLLNALQSALVGPGGEALAVSLRTRYGAALIDEFQDTDPVQYAIFERVFRQGGHSLFFVGDPKQAIYGFRGADLQTYLEAREQAGEPWALATNRRSVPSLVQAVNALFARQSEPFLDPRLGFVEVAAVPAEQPPLLIDGAEAGPFDIWFLPREGDKPLSKGAANERIAAAVAADIARLLNLATRGQATVAGRPLCGGDIAVLVKGHRQGKRVRDALVALNVASVRYGQESVFHSREAMEVERLLLAVAEPGRLGLVKAALATDLLGRDGAALHELEQDGEAWERELRRFHDWNALCRERGFVVMWRSLLVQEGVAPRLLAWPDGERRMTNLQHLSELLQQLAHDEGLSADGLAARIAEERQGEGDGLDAEARLLRLENDEQLVRIVTIHSSKGLEYPLVYCPFLWDGGKPRERIGPLKFHDPAQGGRAALDFGSAERQAHAAEAEDERRQELLRLAYVALTRAKQRCVIAWGAVKDAEMSALAWLLHGADPEDFAKRDDAALKRDLEALRVECPAIAVNNLPTATGEPYRPATVETGLAARPFTGSIAPRWLSHSFTGWMGSAEAEMVSSERPDHDAAVVAVADETAEDAAGIADFPRGAQVGSALHFLFEHGDFARFDAAAVPAALRQFGIDERWAPQAARLVMATLEADLGAGLRLNQLPPGRQMRELEFLFPIAAPDPQDLAAAIGPGQGADGHLDRRVARLQPARAAGFLKGFIDLACEHEDRLWLLDYKSNWLGSRRTDYGPEGLATAMAESGYDLQSLIYTVALHRLQKLRRPDYDYARHMGGVLYLFLRGLPDAGVFRWQPDQALVERVDACLTRQERWFA</sequence>
<keyword evidence="2 15" id="KW-0479">Metal-binding</keyword>
<gene>
    <name evidence="15 17" type="primary">recB</name>
    <name evidence="17" type="ORF">DENOEST_1674</name>
</gene>
<evidence type="ECO:0000313" key="18">
    <source>
        <dbReference type="Proteomes" id="UP000515733"/>
    </source>
</evidence>
<evidence type="ECO:0000256" key="10">
    <source>
        <dbReference type="ARBA" id="ARBA00023125"/>
    </source>
</evidence>
<keyword evidence="8 15" id="KW-0067">ATP-binding</keyword>
<evidence type="ECO:0000256" key="1">
    <source>
        <dbReference type="ARBA" id="ARBA00022722"/>
    </source>
</evidence>
<comment type="miscellaneous">
    <text evidence="15">In the RecBCD complex, RecB has a slow 3'-5' helicase, an exonuclease activity and loads RecA onto ssDNA, RecD has a fast 5'-3' helicase activity, while RecC stimulates the ATPase and processivity of the RecB helicase and contributes to recognition of the Chi site.</text>
</comment>
<comment type="catalytic activity">
    <reaction evidence="13 15">
        <text>Couples ATP hydrolysis with the unwinding of duplex DNA by translocating in the 3'-5' direction.</text>
        <dbReference type="EC" id="5.6.2.4"/>
    </reaction>
</comment>
<feature type="binding site" evidence="15">
    <location>
        <position position="1093"/>
    </location>
    <ligand>
        <name>Mg(2+)</name>
        <dbReference type="ChEBI" id="CHEBI:18420"/>
    </ligand>
</feature>
<evidence type="ECO:0000256" key="5">
    <source>
        <dbReference type="ARBA" id="ARBA00022801"/>
    </source>
</evidence>
<dbReference type="InterPro" id="IPR027417">
    <property type="entry name" value="P-loop_NTPase"/>
</dbReference>
<comment type="similarity">
    <text evidence="15">Belongs to the helicase family. UvrD subfamily.</text>
</comment>
<dbReference type="OrthoDB" id="5905204at2"/>
<comment type="domain">
    <text evidence="15">The N-terminal DNA-binding domain is a ssDNA-dependent ATPase and has ATP-dependent 3'-5' helicase function. This domain interacts with RecC.</text>
</comment>
<evidence type="ECO:0000256" key="7">
    <source>
        <dbReference type="ARBA" id="ARBA00022839"/>
    </source>
</evidence>
<dbReference type="EC" id="3.1.11.5" evidence="15"/>
<evidence type="ECO:0000256" key="9">
    <source>
        <dbReference type="ARBA" id="ARBA00022842"/>
    </source>
</evidence>
<dbReference type="GO" id="GO:0005829">
    <property type="term" value="C:cytosol"/>
    <property type="evidence" value="ECO:0007669"/>
    <property type="project" value="TreeGrafter"/>
</dbReference>
<reference evidence="17 18" key="1">
    <citation type="submission" date="2020-03" db="EMBL/GenBank/DDBJ databases">
        <authorList>
            <consortium name="Genoscope - CEA"/>
            <person name="William W."/>
        </authorList>
    </citation>
    <scope>NUCLEOTIDE SEQUENCE [LARGE SCALE GENOMIC DNA]</scope>
    <source>
        <strain evidence="18">DSM 16959</strain>
    </source>
</reference>
<keyword evidence="10 15" id="KW-0238">DNA-binding</keyword>
<comment type="function">
    <text evidence="15">A helicase/nuclease that prepares dsDNA breaks (DSB) for recombinational DNA repair. Binds to DSBs and unwinds DNA via a highly rapid and processive ATP-dependent bidirectional helicase activity. Unwinds dsDNA until it encounters a Chi (crossover hotspot instigator) sequence from the 3' direction. Cuts ssDNA a few nucleotides 3' to the Chi site. The properties and activities of the enzyme are changed at Chi. The Chi-altered holoenzyme produces a long 3'-ssDNA overhang and facilitates RecA-binding to the ssDNA for homologous DNA recombination and repair. Holoenzyme degrades any linearized DNA that is unable to undergo homologous recombination. In the holoenzyme this subunit contributes ATPase, 3'-5' helicase, exonuclease activity and loads RecA onto ssDNA.</text>
</comment>
<dbReference type="Pfam" id="PF13361">
    <property type="entry name" value="UvrD_C"/>
    <property type="match status" value="1"/>
</dbReference>
<dbReference type="Pfam" id="PF00580">
    <property type="entry name" value="UvrD-helicase"/>
    <property type="match status" value="2"/>
</dbReference>
<dbReference type="Gene3D" id="1.10.3170.10">
    <property type="entry name" value="Recbcd, chain B, domain 2"/>
    <property type="match status" value="1"/>
</dbReference>
<comment type="subunit">
    <text evidence="15">Heterotrimer of RecB, RecC and RecD. All subunits contribute to DNA-binding. Interacts with RecA.</text>
</comment>
<organism evidence="17 18">
    <name type="scientific">Denitratisoma oestradiolicum</name>
    <dbReference type="NCBI Taxonomy" id="311182"/>
    <lineage>
        <taxon>Bacteria</taxon>
        <taxon>Pseudomonadati</taxon>
        <taxon>Pseudomonadota</taxon>
        <taxon>Betaproteobacteria</taxon>
        <taxon>Nitrosomonadales</taxon>
        <taxon>Sterolibacteriaceae</taxon>
        <taxon>Denitratisoma</taxon>
    </lineage>
</organism>
<dbReference type="GO" id="GO:0005524">
    <property type="term" value="F:ATP binding"/>
    <property type="evidence" value="ECO:0007669"/>
    <property type="project" value="UniProtKB-UniRule"/>
</dbReference>
<dbReference type="GO" id="GO:0000287">
    <property type="term" value="F:magnesium ion binding"/>
    <property type="evidence" value="ECO:0007669"/>
    <property type="project" value="UniProtKB-UniRule"/>
</dbReference>
<dbReference type="InterPro" id="IPR011604">
    <property type="entry name" value="PDDEXK-like_dom_sf"/>
</dbReference>
<dbReference type="InterPro" id="IPR011335">
    <property type="entry name" value="Restrct_endonuc-II-like"/>
</dbReference>
<proteinExistence type="inferred from homology"/>
<dbReference type="InterPro" id="IPR014017">
    <property type="entry name" value="DNA_helicase_UvrD-like_C"/>
</dbReference>
<name>A0A6S6Y0W6_9PROT</name>
<evidence type="ECO:0000256" key="8">
    <source>
        <dbReference type="ARBA" id="ARBA00022840"/>
    </source>
</evidence>
<dbReference type="GO" id="GO:0003677">
    <property type="term" value="F:DNA binding"/>
    <property type="evidence" value="ECO:0007669"/>
    <property type="project" value="UniProtKB-UniRule"/>
</dbReference>
<feature type="region of interest" description="DNA-binding and helicase activity, interacts with RecC" evidence="15">
    <location>
        <begin position="1"/>
        <end position="864"/>
    </location>
</feature>
<evidence type="ECO:0000256" key="3">
    <source>
        <dbReference type="ARBA" id="ARBA00022741"/>
    </source>
</evidence>
<keyword evidence="6 15" id="KW-0347">Helicase</keyword>
<dbReference type="GO" id="GO:0009338">
    <property type="term" value="C:exodeoxyribonuclease V complex"/>
    <property type="evidence" value="ECO:0007669"/>
    <property type="project" value="TreeGrafter"/>
</dbReference>
<comment type="cofactor">
    <cofactor evidence="15">
        <name>Mg(2+)</name>
        <dbReference type="ChEBI" id="CHEBI:18420"/>
    </cofactor>
    <text evidence="15">Binds 1 Mg(2+) ion per subunit.</text>
</comment>
<dbReference type="HAMAP" id="MF_01485">
    <property type="entry name" value="RecB"/>
    <property type="match status" value="1"/>
</dbReference>
<evidence type="ECO:0000256" key="13">
    <source>
        <dbReference type="ARBA" id="ARBA00034617"/>
    </source>
</evidence>
<comment type="catalytic activity">
    <reaction evidence="15">
        <text>Exonucleolytic cleavage (in the presence of ATP) in either 5'- to 3'- or 3'- to 5'-direction to yield 5'-phosphooligonucleotides.</text>
        <dbReference type="EC" id="3.1.11.5"/>
    </reaction>
</comment>
<dbReference type="Gene3D" id="1.10.486.10">
    <property type="entry name" value="PCRA, domain 4"/>
    <property type="match status" value="1"/>
</dbReference>
<evidence type="ECO:0000256" key="2">
    <source>
        <dbReference type="ARBA" id="ARBA00022723"/>
    </source>
</evidence>
<dbReference type="Gene3D" id="3.90.320.10">
    <property type="match status" value="1"/>
</dbReference>
<keyword evidence="9 15" id="KW-0460">Magnesium</keyword>
<dbReference type="PANTHER" id="PTHR11070:SF23">
    <property type="entry name" value="RECBCD ENZYME SUBUNIT RECB"/>
    <property type="match status" value="1"/>
</dbReference>
<dbReference type="InterPro" id="IPR000212">
    <property type="entry name" value="DNA_helicase_UvrD/REP"/>
</dbReference>
<dbReference type="GO" id="GO:0043138">
    <property type="term" value="F:3'-5' DNA helicase activity"/>
    <property type="evidence" value="ECO:0007669"/>
    <property type="project" value="UniProtKB-UniRule"/>
</dbReference>
<dbReference type="AlphaFoldDB" id="A0A6S6Y0W6"/>
<keyword evidence="5 15" id="KW-0378">Hydrolase</keyword>
<evidence type="ECO:0000313" key="17">
    <source>
        <dbReference type="EMBL" id="CAB1368839.1"/>
    </source>
</evidence>
<dbReference type="EC" id="5.6.2.4" evidence="15"/>
<dbReference type="PROSITE" id="PS51198">
    <property type="entry name" value="UVRD_HELICASE_ATP_BIND"/>
    <property type="match status" value="1"/>
</dbReference>
<keyword evidence="7 15" id="KW-0269">Exonuclease</keyword>
<keyword evidence="3 15" id="KW-0547">Nucleotide-binding</keyword>
<keyword evidence="11 15" id="KW-0234">DNA repair</keyword>
<dbReference type="GO" id="GO:0008854">
    <property type="term" value="F:exodeoxyribonuclease V activity"/>
    <property type="evidence" value="ECO:0007669"/>
    <property type="project" value="UniProtKB-EC"/>
</dbReference>
<feature type="region of interest" description="Nuclease activity, interacts with RecD and RecA" evidence="15">
    <location>
        <begin position="911"/>
        <end position="1189"/>
    </location>
</feature>
<dbReference type="CDD" id="cd22352">
    <property type="entry name" value="RecB_C-like"/>
    <property type="match status" value="1"/>
</dbReference>
<dbReference type="KEGG" id="doe:DENOEST_1674"/>
<dbReference type="PROSITE" id="PS51217">
    <property type="entry name" value="UVRD_HELICASE_CTER"/>
    <property type="match status" value="1"/>
</dbReference>
<dbReference type="SUPFAM" id="SSF52540">
    <property type="entry name" value="P-loop containing nucleoside triphosphate hydrolases"/>
    <property type="match status" value="1"/>
</dbReference>
<comment type="catalytic activity">
    <reaction evidence="14 15">
        <text>ATP + H2O = ADP + phosphate + H(+)</text>
        <dbReference type="Rhea" id="RHEA:13065"/>
        <dbReference type="ChEBI" id="CHEBI:15377"/>
        <dbReference type="ChEBI" id="CHEBI:15378"/>
        <dbReference type="ChEBI" id="CHEBI:30616"/>
        <dbReference type="ChEBI" id="CHEBI:43474"/>
        <dbReference type="ChEBI" id="CHEBI:456216"/>
        <dbReference type="EC" id="5.6.2.4"/>
    </reaction>
</comment>
<feature type="binding site" evidence="15">
    <location>
        <position position="968"/>
    </location>
    <ligand>
        <name>Mg(2+)</name>
        <dbReference type="ChEBI" id="CHEBI:18420"/>
    </ligand>
</feature>
<evidence type="ECO:0000256" key="14">
    <source>
        <dbReference type="ARBA" id="ARBA00048988"/>
    </source>
</evidence>
<feature type="active site" description="For nuclease activity" evidence="15">
    <location>
        <position position="1093"/>
    </location>
</feature>
<keyword evidence="1 15" id="KW-0540">Nuclease</keyword>
<evidence type="ECO:0000256" key="4">
    <source>
        <dbReference type="ARBA" id="ARBA00022763"/>
    </source>
</evidence>
<dbReference type="InterPro" id="IPR014016">
    <property type="entry name" value="UvrD-like_ATP-bd"/>
</dbReference>
<dbReference type="InterPro" id="IPR004586">
    <property type="entry name" value="RecB"/>
</dbReference>
<feature type="binding site" evidence="15">
    <location>
        <position position="1080"/>
    </location>
    <ligand>
        <name>Mg(2+)</name>
        <dbReference type="ChEBI" id="CHEBI:18420"/>
    </ligand>
</feature>
<evidence type="ECO:0000256" key="12">
    <source>
        <dbReference type="ARBA" id="ARBA00023235"/>
    </source>
</evidence>
<feature type="binding site" evidence="16">
    <location>
        <begin position="21"/>
        <end position="28"/>
    </location>
    <ligand>
        <name>ATP</name>
        <dbReference type="ChEBI" id="CHEBI:30616"/>
    </ligand>
</feature>
<keyword evidence="18" id="KW-1185">Reference proteome</keyword>
<dbReference type="NCBIfam" id="TIGR00609">
    <property type="entry name" value="recB"/>
    <property type="match status" value="1"/>
</dbReference>
<dbReference type="Gene3D" id="3.40.50.300">
    <property type="entry name" value="P-loop containing nucleotide triphosphate hydrolases"/>
    <property type="match status" value="2"/>
</dbReference>
<evidence type="ECO:0000256" key="15">
    <source>
        <dbReference type="HAMAP-Rule" id="MF_01485"/>
    </source>
</evidence>
<comment type="domain">
    <text evidence="15">The C-terminal domain has nuclease activity and interacts with RecD. It interacts with RecA, facilitating its loading onto ssDNA.</text>
</comment>
<accession>A0A6S6Y0W6</accession>